<dbReference type="AlphaFoldDB" id="A0A1H4H3Z9"/>
<dbReference type="STRING" id="1122198.SAMN02745729_12716"/>
<dbReference type="GO" id="GO:0003700">
    <property type="term" value="F:DNA-binding transcription factor activity"/>
    <property type="evidence" value="ECO:0007669"/>
    <property type="project" value="InterPro"/>
</dbReference>
<evidence type="ECO:0000256" key="2">
    <source>
        <dbReference type="ARBA" id="ARBA00023125"/>
    </source>
</evidence>
<dbReference type="SUPFAM" id="SSF46689">
    <property type="entry name" value="Homeodomain-like"/>
    <property type="match status" value="1"/>
</dbReference>
<dbReference type="Pfam" id="PF12625">
    <property type="entry name" value="Arabinose_bd"/>
    <property type="match status" value="1"/>
</dbReference>
<dbReference type="GO" id="GO:0005829">
    <property type="term" value="C:cytosol"/>
    <property type="evidence" value="ECO:0007669"/>
    <property type="project" value="TreeGrafter"/>
</dbReference>
<evidence type="ECO:0000256" key="1">
    <source>
        <dbReference type="ARBA" id="ARBA00023015"/>
    </source>
</evidence>
<keyword evidence="3" id="KW-0804">Transcription</keyword>
<dbReference type="GO" id="GO:0000976">
    <property type="term" value="F:transcription cis-regulatory region binding"/>
    <property type="evidence" value="ECO:0007669"/>
    <property type="project" value="TreeGrafter"/>
</dbReference>
<dbReference type="Gene3D" id="1.10.10.60">
    <property type="entry name" value="Homeodomain-like"/>
    <property type="match status" value="1"/>
</dbReference>
<dbReference type="InterPro" id="IPR032687">
    <property type="entry name" value="AraC-type_N"/>
</dbReference>
<dbReference type="OrthoDB" id="5582699at2"/>
<feature type="domain" description="HTH araC/xylS-type" evidence="4">
    <location>
        <begin position="245"/>
        <end position="343"/>
    </location>
</feature>
<evidence type="ECO:0000256" key="3">
    <source>
        <dbReference type="ARBA" id="ARBA00023163"/>
    </source>
</evidence>
<dbReference type="PROSITE" id="PS01124">
    <property type="entry name" value="HTH_ARAC_FAMILY_2"/>
    <property type="match status" value="1"/>
</dbReference>
<dbReference type="Proteomes" id="UP000242469">
    <property type="component" value="Unassembled WGS sequence"/>
</dbReference>
<keyword evidence="6" id="KW-1185">Reference proteome</keyword>
<dbReference type="SMART" id="SM00342">
    <property type="entry name" value="HTH_ARAC"/>
    <property type="match status" value="1"/>
</dbReference>
<dbReference type="PRINTS" id="PR00032">
    <property type="entry name" value="HTHARAC"/>
</dbReference>
<gene>
    <name evidence="5" type="ORF">SAMN02745729_12716</name>
</gene>
<dbReference type="InterPro" id="IPR009057">
    <property type="entry name" value="Homeodomain-like_sf"/>
</dbReference>
<evidence type="ECO:0000313" key="6">
    <source>
        <dbReference type="Proteomes" id="UP000242469"/>
    </source>
</evidence>
<dbReference type="PANTHER" id="PTHR47894">
    <property type="entry name" value="HTH-TYPE TRANSCRIPTIONAL REGULATOR GADX"/>
    <property type="match status" value="1"/>
</dbReference>
<keyword evidence="1" id="KW-0805">Transcription regulation</keyword>
<organism evidence="5 6">
    <name type="scientific">Marinobacterium iners DSM 11526</name>
    <dbReference type="NCBI Taxonomy" id="1122198"/>
    <lineage>
        <taxon>Bacteria</taxon>
        <taxon>Pseudomonadati</taxon>
        <taxon>Pseudomonadota</taxon>
        <taxon>Gammaproteobacteria</taxon>
        <taxon>Oceanospirillales</taxon>
        <taxon>Oceanospirillaceae</taxon>
        <taxon>Marinobacterium</taxon>
    </lineage>
</organism>
<dbReference type="RefSeq" id="WP_091828095.1">
    <property type="nucleotide sequence ID" value="NZ_FNRJ01000027.1"/>
</dbReference>
<sequence>MSAHELPRPSHKAHIANHFINACLSGALRRGACRDTLLHEASIPVDWVNRPEMLLTEQQLSDLIRAVWRFTHCEFMGLSPSICRRGVFALMAELACGAKTLGGMLRQSARFYRAVSDDLDIGLDPEGDTPLVFYSLHLKHDGEDPDHLLQEFMLLMWQRFASWLVGQQIPVASTSFAYSTPGHAKAYRAMFLGELLYKQDRCGFSMHPRFLQLPIVRNASELDSFLQDCPAVILRRPVRDSSLQTRVKVLLQRHDLDSMPDLEDISRHLLITPRTLRRRLQDEGTSIRMIKESLRQDFAMKLLNNEHLSIQEVAEQTGFAEPAAFCRAFKRWTGQSPMRWRRTSAVQ</sequence>
<accession>A0A1H4H3Z9</accession>
<evidence type="ECO:0000259" key="4">
    <source>
        <dbReference type="PROSITE" id="PS01124"/>
    </source>
</evidence>
<name>A0A1H4H3Z9_9GAMM</name>
<keyword evidence="2 5" id="KW-0238">DNA-binding</keyword>
<dbReference type="InterPro" id="IPR020449">
    <property type="entry name" value="Tscrpt_reg_AraC-type_HTH"/>
</dbReference>
<proteinExistence type="predicted"/>
<dbReference type="InterPro" id="IPR018060">
    <property type="entry name" value="HTH_AraC"/>
</dbReference>
<dbReference type="PANTHER" id="PTHR47894:SF1">
    <property type="entry name" value="HTH-TYPE TRANSCRIPTIONAL REGULATOR VQSM"/>
    <property type="match status" value="1"/>
</dbReference>
<protein>
    <submittedName>
        <fullName evidence="5">AraC-type DNA-binding protein</fullName>
    </submittedName>
</protein>
<reference evidence="6" key="1">
    <citation type="submission" date="2016-10" db="EMBL/GenBank/DDBJ databases">
        <authorList>
            <person name="Varghese N."/>
            <person name="Submissions S."/>
        </authorList>
    </citation>
    <scope>NUCLEOTIDE SEQUENCE [LARGE SCALE GENOMIC DNA]</scope>
    <source>
        <strain evidence="6">DSM 11526</strain>
    </source>
</reference>
<evidence type="ECO:0000313" key="5">
    <source>
        <dbReference type="EMBL" id="SEB16539.1"/>
    </source>
</evidence>
<dbReference type="EMBL" id="FNRJ01000027">
    <property type="protein sequence ID" value="SEB16539.1"/>
    <property type="molecule type" value="Genomic_DNA"/>
</dbReference>
<dbReference type="Pfam" id="PF12833">
    <property type="entry name" value="HTH_18"/>
    <property type="match status" value="1"/>
</dbReference>